<dbReference type="EMBL" id="CP011133">
    <property type="protein sequence ID" value="AKE62066.1"/>
    <property type="molecule type" value="Genomic_DNA"/>
</dbReference>
<feature type="transmembrane region" description="Helical" evidence="1">
    <location>
        <begin position="62"/>
        <end position="82"/>
    </location>
</feature>
<dbReference type="PATRIC" id="fig|1261127.3.peg.5427"/>
<feature type="transmembrane region" description="Helical" evidence="1">
    <location>
        <begin position="6"/>
        <end position="24"/>
    </location>
</feature>
<keyword evidence="2" id="KW-0614">Plasmid</keyword>
<keyword evidence="1" id="KW-0472">Membrane</keyword>
<dbReference type="Proteomes" id="UP000034085">
    <property type="component" value="Plasmid"/>
</dbReference>
<keyword evidence="1" id="KW-0812">Transmembrane</keyword>
<feature type="transmembrane region" description="Helical" evidence="1">
    <location>
        <begin position="31"/>
        <end position="50"/>
    </location>
</feature>
<accession>A0A0F6U039</accession>
<name>A0A0F6U039_CITAM</name>
<reference evidence="2 3" key="1">
    <citation type="submission" date="2015-03" db="EMBL/GenBank/DDBJ databases">
        <title>Complete genome sequence of Citrobacter amalonaticus Y19.</title>
        <authorList>
            <person name="Park S."/>
        </authorList>
    </citation>
    <scope>NUCLEOTIDE SEQUENCE [LARGE SCALE GENOMIC DNA]</scope>
    <source>
        <strain evidence="2 3">Y19</strain>
        <plasmid evidence="3">Plasmid</plasmid>
    </source>
</reference>
<evidence type="ECO:0000313" key="2">
    <source>
        <dbReference type="EMBL" id="AKE62066.1"/>
    </source>
</evidence>
<evidence type="ECO:0000313" key="3">
    <source>
        <dbReference type="Proteomes" id="UP000034085"/>
    </source>
</evidence>
<protein>
    <submittedName>
        <fullName evidence="2">Uncharacterized protein</fullName>
    </submittedName>
</protein>
<sequence length="103" mass="11631">MEFITPYTISAAIAVYFFLILSLYGFNIAQYLLLFSAVWFGMCVIVETVARKLQLSGLENVMWFAPGLCGCVLTGGVIYRAVQVYKYLKNETRKQLSSLNLLN</sequence>
<geneLocation type="plasmid" evidence="2">
    <name>unnamed</name>
</geneLocation>
<gene>
    <name evidence="2" type="ORF">F384_26185</name>
</gene>
<dbReference type="AlphaFoldDB" id="A0A0F6U039"/>
<keyword evidence="1" id="KW-1133">Transmembrane helix</keyword>
<dbReference type="KEGG" id="cama:F384_26185"/>
<dbReference type="RefSeq" id="WP_046498724.1">
    <property type="nucleotide sequence ID" value="NZ_CP011133.1"/>
</dbReference>
<organism evidence="2 3">
    <name type="scientific">Citrobacter amalonaticus Y19</name>
    <dbReference type="NCBI Taxonomy" id="1261127"/>
    <lineage>
        <taxon>Bacteria</taxon>
        <taxon>Pseudomonadati</taxon>
        <taxon>Pseudomonadota</taxon>
        <taxon>Gammaproteobacteria</taxon>
        <taxon>Enterobacterales</taxon>
        <taxon>Enterobacteriaceae</taxon>
        <taxon>Citrobacter</taxon>
    </lineage>
</organism>
<proteinExistence type="predicted"/>
<evidence type="ECO:0000256" key="1">
    <source>
        <dbReference type="SAM" id="Phobius"/>
    </source>
</evidence>
<dbReference type="HOGENOM" id="CLU_2272400_0_0_6"/>